<protein>
    <submittedName>
        <fullName evidence="4">Protein kinase domain-containing protein</fullName>
    </submittedName>
</protein>
<dbReference type="Proteomes" id="UP000274756">
    <property type="component" value="Unassembled WGS sequence"/>
</dbReference>
<sequence>MEDEWSSPIIIKDEYLVSAFPYNTSLQEHCLQENMAINFQFNSGHIPIVSDNDDSDDSRQTRNHLDTDNEYRMMIADSFDLSGINCLATLNDDIENYYVAGLSFIHS</sequence>
<evidence type="ECO:0000313" key="1">
    <source>
        <dbReference type="EMBL" id="VDN58551.1"/>
    </source>
</evidence>
<keyword evidence="3" id="KW-1185">Reference proteome</keyword>
<evidence type="ECO:0000313" key="2">
    <source>
        <dbReference type="Proteomes" id="UP000038040"/>
    </source>
</evidence>
<accession>A0A0N4UBP7</accession>
<organism evidence="2 4">
    <name type="scientific">Dracunculus medinensis</name>
    <name type="common">Guinea worm</name>
    <dbReference type="NCBI Taxonomy" id="318479"/>
    <lineage>
        <taxon>Eukaryota</taxon>
        <taxon>Metazoa</taxon>
        <taxon>Ecdysozoa</taxon>
        <taxon>Nematoda</taxon>
        <taxon>Chromadorea</taxon>
        <taxon>Rhabditida</taxon>
        <taxon>Spirurina</taxon>
        <taxon>Dracunculoidea</taxon>
        <taxon>Dracunculidae</taxon>
        <taxon>Dracunculus</taxon>
    </lineage>
</organism>
<reference evidence="1 3" key="2">
    <citation type="submission" date="2018-11" db="EMBL/GenBank/DDBJ databases">
        <authorList>
            <consortium name="Pathogen Informatics"/>
        </authorList>
    </citation>
    <scope>NUCLEOTIDE SEQUENCE [LARGE SCALE GENOMIC DNA]</scope>
</reference>
<dbReference type="EMBL" id="UYYG01001169">
    <property type="protein sequence ID" value="VDN58551.1"/>
    <property type="molecule type" value="Genomic_DNA"/>
</dbReference>
<proteinExistence type="predicted"/>
<gene>
    <name evidence="1" type="ORF">DME_LOCUS8524</name>
</gene>
<dbReference type="WBParaSite" id="DME_0000464101-mRNA-1">
    <property type="protein sequence ID" value="DME_0000464101-mRNA-1"/>
    <property type="gene ID" value="DME_0000464101"/>
</dbReference>
<name>A0A0N4UBP7_DRAME</name>
<dbReference type="Proteomes" id="UP000038040">
    <property type="component" value="Unplaced"/>
</dbReference>
<evidence type="ECO:0000313" key="4">
    <source>
        <dbReference type="WBParaSite" id="DME_0000464101-mRNA-1"/>
    </source>
</evidence>
<dbReference type="AlphaFoldDB" id="A0A0N4UBP7"/>
<evidence type="ECO:0000313" key="3">
    <source>
        <dbReference type="Proteomes" id="UP000274756"/>
    </source>
</evidence>
<reference evidence="4" key="1">
    <citation type="submission" date="2017-02" db="UniProtKB">
        <authorList>
            <consortium name="WormBaseParasite"/>
        </authorList>
    </citation>
    <scope>IDENTIFICATION</scope>
</reference>